<evidence type="ECO:0000313" key="2">
    <source>
        <dbReference type="Proteomes" id="UP001189429"/>
    </source>
</evidence>
<reference evidence="1" key="1">
    <citation type="submission" date="2023-10" db="EMBL/GenBank/DDBJ databases">
        <authorList>
            <person name="Chen Y."/>
            <person name="Shah S."/>
            <person name="Dougan E. K."/>
            <person name="Thang M."/>
            <person name="Chan C."/>
        </authorList>
    </citation>
    <scope>NUCLEOTIDE SEQUENCE [LARGE SCALE GENOMIC DNA]</scope>
</reference>
<dbReference type="EMBL" id="CAUYUJ010003392">
    <property type="protein sequence ID" value="CAK0805142.1"/>
    <property type="molecule type" value="Genomic_DNA"/>
</dbReference>
<dbReference type="Gene3D" id="1.25.40.10">
    <property type="entry name" value="Tetratricopeptide repeat domain"/>
    <property type="match status" value="1"/>
</dbReference>
<name>A0ABN9QGL6_9DINO</name>
<proteinExistence type="predicted"/>
<evidence type="ECO:0000313" key="1">
    <source>
        <dbReference type="EMBL" id="CAK0805142.1"/>
    </source>
</evidence>
<gene>
    <name evidence="1" type="ORF">PCOR1329_LOCUS11755</name>
</gene>
<accession>A0ABN9QGL6</accession>
<dbReference type="InterPro" id="IPR011990">
    <property type="entry name" value="TPR-like_helical_dom_sf"/>
</dbReference>
<keyword evidence="2" id="KW-1185">Reference proteome</keyword>
<dbReference type="Proteomes" id="UP001189429">
    <property type="component" value="Unassembled WGS sequence"/>
</dbReference>
<organism evidence="1 2">
    <name type="scientific">Prorocentrum cordatum</name>
    <dbReference type="NCBI Taxonomy" id="2364126"/>
    <lineage>
        <taxon>Eukaryota</taxon>
        <taxon>Sar</taxon>
        <taxon>Alveolata</taxon>
        <taxon>Dinophyceae</taxon>
        <taxon>Prorocentrales</taxon>
        <taxon>Prorocentraceae</taxon>
        <taxon>Prorocentrum</taxon>
    </lineage>
</organism>
<protein>
    <submittedName>
        <fullName evidence="1">Uncharacterized protein</fullName>
    </submittedName>
</protein>
<sequence length="122" mass="13411">MREAIPDAGLSACKKGKQKLWRCSARCGGETETRHSYSAGISACGVSEQLRQRAVALLSEMRGAKLEADVISFSVGVSTCERGWQWQRAPALLSEMREAILEPSVISPGLQTYVRLKRALSW</sequence>
<comment type="caution">
    <text evidence="1">The sequence shown here is derived from an EMBL/GenBank/DDBJ whole genome shotgun (WGS) entry which is preliminary data.</text>
</comment>